<feature type="chain" id="PRO_5042084293" evidence="4">
    <location>
        <begin position="22"/>
        <end position="239"/>
    </location>
</feature>
<dbReference type="PROSITE" id="PS50050">
    <property type="entry name" value="TNFR_NGFR_2"/>
    <property type="match status" value="1"/>
</dbReference>
<feature type="transmembrane region" description="Helical" evidence="3">
    <location>
        <begin position="174"/>
        <end position="191"/>
    </location>
</feature>
<reference evidence="6" key="1">
    <citation type="submission" date="2022-01" db="EMBL/GenBank/DDBJ databases">
        <title>Genome Sequence Resource for Two Populations of Ditylenchus destructor, the Migratory Endoparasitic Phytonematode.</title>
        <authorList>
            <person name="Zhang H."/>
            <person name="Lin R."/>
            <person name="Xie B."/>
        </authorList>
    </citation>
    <scope>NUCLEOTIDE SEQUENCE</scope>
    <source>
        <strain evidence="6">BazhouSP</strain>
    </source>
</reference>
<dbReference type="InterPro" id="IPR001368">
    <property type="entry name" value="TNFR/NGFR_Cys_rich_reg"/>
</dbReference>
<feature type="domain" description="TNFR-Cys" evidence="5">
    <location>
        <begin position="66"/>
        <end position="102"/>
    </location>
</feature>
<evidence type="ECO:0000256" key="2">
    <source>
        <dbReference type="SAM" id="MobiDB-lite"/>
    </source>
</evidence>
<accession>A0AAD4NH19</accession>
<dbReference type="EMBL" id="JAKKPZ010000002">
    <property type="protein sequence ID" value="KAI1725467.1"/>
    <property type="molecule type" value="Genomic_DNA"/>
</dbReference>
<dbReference type="PROSITE" id="PS00652">
    <property type="entry name" value="TNFR_NGFR_1"/>
    <property type="match status" value="1"/>
</dbReference>
<keyword evidence="3" id="KW-0472">Membrane</keyword>
<organism evidence="6 7">
    <name type="scientific">Ditylenchus destructor</name>
    <dbReference type="NCBI Taxonomy" id="166010"/>
    <lineage>
        <taxon>Eukaryota</taxon>
        <taxon>Metazoa</taxon>
        <taxon>Ecdysozoa</taxon>
        <taxon>Nematoda</taxon>
        <taxon>Chromadorea</taxon>
        <taxon>Rhabditida</taxon>
        <taxon>Tylenchina</taxon>
        <taxon>Tylenchomorpha</taxon>
        <taxon>Sphaerularioidea</taxon>
        <taxon>Anguinidae</taxon>
        <taxon>Anguininae</taxon>
        <taxon>Ditylenchus</taxon>
    </lineage>
</organism>
<dbReference type="SMART" id="SM00208">
    <property type="entry name" value="TNFR"/>
    <property type="match status" value="1"/>
</dbReference>
<feature type="disulfide bond" evidence="1">
    <location>
        <begin position="81"/>
        <end position="94"/>
    </location>
</feature>
<feature type="compositionally biased region" description="Low complexity" evidence="2">
    <location>
        <begin position="37"/>
        <end position="48"/>
    </location>
</feature>
<evidence type="ECO:0000313" key="7">
    <source>
        <dbReference type="Proteomes" id="UP001201812"/>
    </source>
</evidence>
<comment type="caution">
    <text evidence="1">Lacks conserved residue(s) required for the propagation of feature annotation.</text>
</comment>
<keyword evidence="1" id="KW-1015">Disulfide bond</keyword>
<gene>
    <name evidence="6" type="ORF">DdX_02125</name>
</gene>
<dbReference type="AlphaFoldDB" id="A0AAD4NH19"/>
<sequence>MAKSFFILAALFCALAINVQALSFERNGKFNGLFRVDSGSSSSTSSSSEDTEETVDQRNWSNENDACQEDMFMKNKRCRPCSECGPDLYERQKCTANSDTKCDWCLNPTPLKNRDFQLKCTDVIQLKREFQQLLEKRDEVFKDSMAKPLYAESQAVRLTWTVSPSWKLQMIIEASFYLALIALIFVVIRFISKSKPYYRTVTVDPPVLDESDNKNIIRAADHIRQKLGKKGYDRLEEFV</sequence>
<name>A0AAD4NH19_9BILA</name>
<evidence type="ECO:0000256" key="1">
    <source>
        <dbReference type="PROSITE-ProRule" id="PRU00206"/>
    </source>
</evidence>
<protein>
    <submittedName>
        <fullName evidence="6">TNFR/NGFR cysteine-rich region domain-containing protein</fullName>
    </submittedName>
</protein>
<dbReference type="Proteomes" id="UP001201812">
    <property type="component" value="Unassembled WGS sequence"/>
</dbReference>
<feature type="region of interest" description="Disordered" evidence="2">
    <location>
        <begin position="37"/>
        <end position="60"/>
    </location>
</feature>
<evidence type="ECO:0000313" key="6">
    <source>
        <dbReference type="EMBL" id="KAI1725467.1"/>
    </source>
</evidence>
<evidence type="ECO:0000256" key="4">
    <source>
        <dbReference type="SAM" id="SignalP"/>
    </source>
</evidence>
<keyword evidence="3" id="KW-0812">Transmembrane</keyword>
<evidence type="ECO:0000256" key="3">
    <source>
        <dbReference type="SAM" id="Phobius"/>
    </source>
</evidence>
<dbReference type="Pfam" id="PF00020">
    <property type="entry name" value="TNFR_c6"/>
    <property type="match status" value="1"/>
</dbReference>
<dbReference type="Gene3D" id="2.10.50.10">
    <property type="entry name" value="Tumor Necrosis Factor Receptor, subunit A, domain 2"/>
    <property type="match status" value="1"/>
</dbReference>
<evidence type="ECO:0000259" key="5">
    <source>
        <dbReference type="PROSITE" id="PS50050"/>
    </source>
</evidence>
<proteinExistence type="predicted"/>
<keyword evidence="4" id="KW-0732">Signal</keyword>
<feature type="repeat" description="TNFR-Cys" evidence="1">
    <location>
        <begin position="66"/>
        <end position="102"/>
    </location>
</feature>
<feature type="disulfide bond" evidence="1">
    <location>
        <begin position="84"/>
        <end position="102"/>
    </location>
</feature>
<keyword evidence="3" id="KW-1133">Transmembrane helix</keyword>
<comment type="caution">
    <text evidence="6">The sequence shown here is derived from an EMBL/GenBank/DDBJ whole genome shotgun (WGS) entry which is preliminary data.</text>
</comment>
<feature type="signal peptide" evidence="4">
    <location>
        <begin position="1"/>
        <end position="21"/>
    </location>
</feature>
<keyword evidence="7" id="KW-1185">Reference proteome</keyword>